<protein>
    <recommendedName>
        <fullName evidence="15">SLC5A6</fullName>
    </recommendedName>
</protein>
<feature type="transmembrane region" description="Helical" evidence="12">
    <location>
        <begin position="160"/>
        <end position="179"/>
    </location>
</feature>
<evidence type="ECO:0000256" key="3">
    <source>
        <dbReference type="ARBA" id="ARBA00022448"/>
    </source>
</evidence>
<feature type="transmembrane region" description="Helical" evidence="12">
    <location>
        <begin position="447"/>
        <end position="468"/>
    </location>
</feature>
<evidence type="ECO:0000256" key="6">
    <source>
        <dbReference type="ARBA" id="ARBA00022989"/>
    </source>
</evidence>
<keyword evidence="3" id="KW-0813">Transport</keyword>
<dbReference type="NCBIfam" id="TIGR00813">
    <property type="entry name" value="sss"/>
    <property type="match status" value="1"/>
</dbReference>
<dbReference type="PANTHER" id="PTHR42985:SF40">
    <property type="entry name" value="LD47995P-RELATED"/>
    <property type="match status" value="1"/>
</dbReference>
<feature type="transmembrane region" description="Helical" evidence="12">
    <location>
        <begin position="246"/>
        <end position="268"/>
    </location>
</feature>
<gene>
    <name evidence="13" type="ORF">EB796_014024</name>
</gene>
<feature type="transmembrane region" description="Helical" evidence="12">
    <location>
        <begin position="15"/>
        <end position="33"/>
    </location>
</feature>
<keyword evidence="8" id="KW-0406">Ion transport</keyword>
<feature type="transmembrane region" description="Helical" evidence="12">
    <location>
        <begin position="191"/>
        <end position="209"/>
    </location>
</feature>
<evidence type="ECO:0000256" key="10">
    <source>
        <dbReference type="ARBA" id="ARBA00023201"/>
    </source>
</evidence>
<comment type="subcellular location">
    <subcellularLocation>
        <location evidence="1">Cell membrane</location>
        <topology evidence="1">Multi-pass membrane protein</topology>
    </subcellularLocation>
</comment>
<dbReference type="GO" id="GO:0015293">
    <property type="term" value="F:symporter activity"/>
    <property type="evidence" value="ECO:0007669"/>
    <property type="project" value="TreeGrafter"/>
</dbReference>
<feature type="transmembrane region" description="Helical" evidence="12">
    <location>
        <begin position="82"/>
        <end position="104"/>
    </location>
</feature>
<dbReference type="InterPro" id="IPR038377">
    <property type="entry name" value="Na/Glc_symporter_sf"/>
</dbReference>
<dbReference type="InterPro" id="IPR051163">
    <property type="entry name" value="Sodium:Solute_Symporter_SSF"/>
</dbReference>
<dbReference type="InterPro" id="IPR001734">
    <property type="entry name" value="Na/solute_symporter"/>
</dbReference>
<keyword evidence="4" id="KW-1003">Cell membrane</keyword>
<comment type="caution">
    <text evidence="13">The sequence shown here is derived from an EMBL/GenBank/DDBJ whole genome shotgun (WGS) entry which is preliminary data.</text>
</comment>
<feature type="transmembrane region" description="Helical" evidence="12">
    <location>
        <begin position="54"/>
        <end position="76"/>
    </location>
</feature>
<evidence type="ECO:0000256" key="11">
    <source>
        <dbReference type="RuleBase" id="RU362091"/>
    </source>
</evidence>
<evidence type="ECO:0008006" key="15">
    <source>
        <dbReference type="Google" id="ProtNLM"/>
    </source>
</evidence>
<dbReference type="Proteomes" id="UP000593567">
    <property type="component" value="Unassembled WGS sequence"/>
</dbReference>
<feature type="transmembrane region" description="Helical" evidence="12">
    <location>
        <begin position="418"/>
        <end position="440"/>
    </location>
</feature>
<organism evidence="13 14">
    <name type="scientific">Bugula neritina</name>
    <name type="common">Brown bryozoan</name>
    <name type="synonym">Sertularia neritina</name>
    <dbReference type="NCBI Taxonomy" id="10212"/>
    <lineage>
        <taxon>Eukaryota</taxon>
        <taxon>Metazoa</taxon>
        <taxon>Spiralia</taxon>
        <taxon>Lophotrochozoa</taxon>
        <taxon>Bryozoa</taxon>
        <taxon>Gymnolaemata</taxon>
        <taxon>Cheilostomatida</taxon>
        <taxon>Flustrina</taxon>
        <taxon>Buguloidea</taxon>
        <taxon>Bugulidae</taxon>
        <taxon>Bugula</taxon>
    </lineage>
</organism>
<dbReference type="Gene3D" id="1.20.1730.10">
    <property type="entry name" value="Sodium/glucose cotransporter"/>
    <property type="match status" value="1"/>
</dbReference>
<dbReference type="AlphaFoldDB" id="A0A7J7JQE0"/>
<dbReference type="PANTHER" id="PTHR42985">
    <property type="entry name" value="SODIUM-COUPLED MONOCARBOXYLATE TRANSPORTER"/>
    <property type="match status" value="1"/>
</dbReference>
<keyword evidence="9 12" id="KW-0472">Membrane</keyword>
<feature type="transmembrane region" description="Helical" evidence="12">
    <location>
        <begin position="280"/>
        <end position="310"/>
    </location>
</feature>
<dbReference type="Pfam" id="PF00474">
    <property type="entry name" value="SSF"/>
    <property type="match status" value="1"/>
</dbReference>
<sequence>MSVINTGIYFKWPDYLVFSLSLVLSAAIGFYYACTGGKQKTTKEYLLADRNMHWLPVAISLAVSFTSSGILIGLPAEIYTFGTIYMFTLVGRPIAAVLSAKLFIPVFKQIGSISLYQYIYKRFGRVLSIILLVEGFVLTMLFGALIIYGPALAMSGVTGLNLWIAVCSVGLIAMLYTVLGGLKAVLWTDTLQFLIMIVGCIVLLIFGTVKAGGPSEVWRVNKLSGRLDILEPTKFLSIDPRSRHTLWTQVCNAILICISAYGASPIAIQRILALKPGPINIFLCFTTVLLITFSFQIICAAIGLVAFTYYKTCDPVASGVIFSKDQIQPLFTMEIFQNLPGLSGLLMSSVFSASLSTISSAMNAGAAIILQEVIKPLKPNMSDQRATVICKMLSTLTGIVSILFVIFLRLFGNGLLSVTLALVGIATGPSVAVFTVGIIFPFVDGRCAVIGNVIATAFTTWLSFGGLINRPYVYSYPVTTAGCNITDENLLANISSPVYDPSTWNPQSHYRYNIYIVFSFNNDSLGYNIVIAFF</sequence>
<dbReference type="GO" id="GO:0006814">
    <property type="term" value="P:sodium ion transport"/>
    <property type="evidence" value="ECO:0007669"/>
    <property type="project" value="UniProtKB-KW"/>
</dbReference>
<feature type="transmembrane region" description="Helical" evidence="12">
    <location>
        <begin position="392"/>
        <end position="412"/>
    </location>
</feature>
<reference evidence="13" key="1">
    <citation type="submission" date="2020-06" db="EMBL/GenBank/DDBJ databases">
        <title>Draft genome of Bugula neritina, a colonial animal packing powerful symbionts and potential medicines.</title>
        <authorList>
            <person name="Rayko M."/>
        </authorList>
    </citation>
    <scope>NUCLEOTIDE SEQUENCE [LARGE SCALE GENOMIC DNA]</scope>
    <source>
        <strain evidence="13">Kwan_BN1</strain>
    </source>
</reference>
<evidence type="ECO:0000256" key="2">
    <source>
        <dbReference type="ARBA" id="ARBA00006434"/>
    </source>
</evidence>
<proteinExistence type="inferred from homology"/>
<keyword evidence="14" id="KW-1185">Reference proteome</keyword>
<evidence type="ECO:0000256" key="12">
    <source>
        <dbReference type="SAM" id="Phobius"/>
    </source>
</evidence>
<comment type="similarity">
    <text evidence="2 11">Belongs to the sodium:solute symporter (SSF) (TC 2.A.21) family.</text>
</comment>
<keyword evidence="5 12" id="KW-0812">Transmembrane</keyword>
<feature type="transmembrane region" description="Helical" evidence="12">
    <location>
        <begin position="350"/>
        <end position="371"/>
    </location>
</feature>
<name>A0A7J7JQE0_BUGNE</name>
<dbReference type="GO" id="GO:0005886">
    <property type="term" value="C:plasma membrane"/>
    <property type="evidence" value="ECO:0007669"/>
    <property type="project" value="UniProtKB-SubCell"/>
</dbReference>
<accession>A0A7J7JQE0</accession>
<evidence type="ECO:0000256" key="9">
    <source>
        <dbReference type="ARBA" id="ARBA00023136"/>
    </source>
</evidence>
<dbReference type="OrthoDB" id="6152138at2759"/>
<evidence type="ECO:0000256" key="4">
    <source>
        <dbReference type="ARBA" id="ARBA00022475"/>
    </source>
</evidence>
<dbReference type="PROSITE" id="PS50283">
    <property type="entry name" value="NA_SOLUT_SYMP_3"/>
    <property type="match status" value="1"/>
</dbReference>
<keyword evidence="6 12" id="KW-1133">Transmembrane helix</keyword>
<feature type="transmembrane region" description="Helical" evidence="12">
    <location>
        <begin position="125"/>
        <end position="148"/>
    </location>
</feature>
<evidence type="ECO:0000256" key="8">
    <source>
        <dbReference type="ARBA" id="ARBA00023065"/>
    </source>
</evidence>
<evidence type="ECO:0000256" key="5">
    <source>
        <dbReference type="ARBA" id="ARBA00022692"/>
    </source>
</evidence>
<keyword evidence="7" id="KW-0915">Sodium</keyword>
<evidence type="ECO:0000313" key="14">
    <source>
        <dbReference type="Proteomes" id="UP000593567"/>
    </source>
</evidence>
<dbReference type="EMBL" id="VXIV02002052">
    <property type="protein sequence ID" value="KAF6027668.1"/>
    <property type="molecule type" value="Genomic_DNA"/>
</dbReference>
<evidence type="ECO:0000256" key="1">
    <source>
        <dbReference type="ARBA" id="ARBA00004651"/>
    </source>
</evidence>
<keyword evidence="10" id="KW-0739">Sodium transport</keyword>
<evidence type="ECO:0000313" key="13">
    <source>
        <dbReference type="EMBL" id="KAF6027668.1"/>
    </source>
</evidence>
<evidence type="ECO:0000256" key="7">
    <source>
        <dbReference type="ARBA" id="ARBA00023053"/>
    </source>
</evidence>